<proteinExistence type="evidence at transcript level"/>
<dbReference type="AlphaFoldDB" id="S5TP47"/>
<organism evidence="2">
    <name type="scientific">Sesamia inferens</name>
    <name type="common">Purple stem borer</name>
    <dbReference type="NCBI Taxonomy" id="492764"/>
    <lineage>
        <taxon>Eukaryota</taxon>
        <taxon>Metazoa</taxon>
        <taxon>Ecdysozoa</taxon>
        <taxon>Arthropoda</taxon>
        <taxon>Hexapoda</taxon>
        <taxon>Insecta</taxon>
        <taxon>Pterygota</taxon>
        <taxon>Neoptera</taxon>
        <taxon>Endopterygota</taxon>
        <taxon>Lepidoptera</taxon>
        <taxon>Glossata</taxon>
        <taxon>Ditrysia</taxon>
        <taxon>Noctuoidea</taxon>
        <taxon>Noctuidae</taxon>
        <taxon>Amphipyrinae</taxon>
        <taxon>Sesamia</taxon>
    </lineage>
</organism>
<feature type="transmembrane region" description="Helical" evidence="1">
    <location>
        <begin position="39"/>
        <end position="56"/>
    </location>
</feature>
<dbReference type="Gene3D" id="1.10.238.20">
    <property type="entry name" value="Pheromone/general odorant binding protein domain"/>
    <property type="match status" value="1"/>
</dbReference>
<keyword evidence="1" id="KW-1133">Transmembrane helix</keyword>
<dbReference type="CDD" id="cd23992">
    <property type="entry name" value="PBP_GOBP"/>
    <property type="match status" value="1"/>
</dbReference>
<feature type="non-terminal residue" evidence="2">
    <location>
        <position position="146"/>
    </location>
</feature>
<dbReference type="InterPro" id="IPR036728">
    <property type="entry name" value="PBP_GOBP_sf"/>
</dbReference>
<dbReference type="Pfam" id="PF01395">
    <property type="entry name" value="PBP_GOBP"/>
    <property type="match status" value="1"/>
</dbReference>
<dbReference type="PANTHER" id="PTHR21364:SF2">
    <property type="entry name" value="GENERAL ODORANT-BINDING PROTEIN 19A"/>
    <property type="match status" value="1"/>
</dbReference>
<keyword evidence="1" id="KW-0472">Membrane</keyword>
<accession>S5TP47</accession>
<evidence type="ECO:0000313" key="2">
    <source>
        <dbReference type="EMBL" id="AGS36755.1"/>
    </source>
</evidence>
<dbReference type="SUPFAM" id="SSF47565">
    <property type="entry name" value="Insect pheromone/odorant-binding proteins"/>
    <property type="match status" value="1"/>
</dbReference>
<keyword evidence="1" id="KW-0812">Transmembrane</keyword>
<dbReference type="EMBL" id="KC887521">
    <property type="protein sequence ID" value="AGS36755.1"/>
    <property type="molecule type" value="mRNA"/>
</dbReference>
<reference evidence="2" key="1">
    <citation type="journal article" date="2013" name="PLoS ONE">
        <title>Differential expression patterns in chemosensory and non-chemosensory tissues of putative chemosensory genes identified by transcriptome analysis of insect pest the purple stem borer Sesamia inferens (Walker).</title>
        <authorList>
            <person name="Zhang Y.N."/>
            <person name="Jin J.Y."/>
            <person name="Jin R."/>
            <person name="Xia Y.H."/>
            <person name="Zhou J.J."/>
            <person name="Deng J.Y."/>
            <person name="Dong S.L."/>
        </authorList>
    </citation>
    <scope>NUCLEOTIDE SEQUENCE</scope>
</reference>
<dbReference type="GO" id="GO:0007608">
    <property type="term" value="P:sensory perception of smell"/>
    <property type="evidence" value="ECO:0007669"/>
    <property type="project" value="TreeGrafter"/>
</dbReference>
<evidence type="ECO:0000256" key="1">
    <source>
        <dbReference type="SAM" id="Phobius"/>
    </source>
</evidence>
<reference evidence="2" key="2">
    <citation type="submission" date="2013-04" db="EMBL/GenBank/DDBJ databases">
        <authorList>
            <person name="Zhang Y.-N."/>
            <person name="Jin J.-Y."/>
            <person name="Jin R."/>
            <person name="Xia Y.-H."/>
            <person name="Dong S.-L."/>
        </authorList>
    </citation>
    <scope>NUCLEOTIDE SEQUENCE</scope>
</reference>
<dbReference type="InterPro" id="IPR006170">
    <property type="entry name" value="PBP/GOBP"/>
</dbReference>
<dbReference type="GO" id="GO:0005576">
    <property type="term" value="C:extracellular region"/>
    <property type="evidence" value="ECO:0007669"/>
    <property type="project" value="TreeGrafter"/>
</dbReference>
<dbReference type="GO" id="GO:0035275">
    <property type="term" value="F:dibutyl phthalate binding"/>
    <property type="evidence" value="ECO:0007669"/>
    <property type="project" value="TreeGrafter"/>
</dbReference>
<dbReference type="GO" id="GO:0042048">
    <property type="term" value="P:olfactory behavior"/>
    <property type="evidence" value="ECO:0007669"/>
    <property type="project" value="TreeGrafter"/>
</dbReference>
<protein>
    <submittedName>
        <fullName evidence="2">OBP15</fullName>
    </submittedName>
</protein>
<dbReference type="GO" id="GO:0005549">
    <property type="term" value="F:odorant binding"/>
    <property type="evidence" value="ECO:0007669"/>
    <property type="project" value="InterPro"/>
</dbReference>
<name>S5TP47_SESIF</name>
<dbReference type="PANTHER" id="PTHR21364">
    <property type="entry name" value="GENERAL ODORANT-BINDING PROTEIN 19A"/>
    <property type="match status" value="1"/>
</dbReference>
<sequence>MKDAVKTAAASCKDTILNRFVKIKLCVDKILHLSQMNRLFSLILIITYAGFCYGMTRSQLKKTMTIIKNQCMPKNSVTEEQVGKIEQGVFNEDRNVMCYVTCIYKSLHVVKNDKLDAGLISKQIDALYPPDLKEPVKKSVSLCIHS</sequence>